<feature type="region of interest" description="Fe-S binding site B" evidence="10">
    <location>
        <begin position="230"/>
        <end position="244"/>
    </location>
</feature>
<dbReference type="GO" id="GO:0046872">
    <property type="term" value="F:metal ion binding"/>
    <property type="evidence" value="ECO:0007669"/>
    <property type="project" value="UniProtKB-KW"/>
</dbReference>
<comment type="domain">
    <text evidence="10">The C-terminal domain binds 2 Fe-S clusters but is otherwise mostly in an intrinsically disordered conformation.</text>
</comment>
<feature type="binding site" evidence="10">
    <location>
        <position position="186"/>
    </location>
    <ligand>
        <name>[2Fe-2S] cluster</name>
        <dbReference type="ChEBI" id="CHEBI:190135"/>
    </ligand>
</feature>
<dbReference type="InterPro" id="IPR007785">
    <property type="entry name" value="Anamorsin"/>
</dbReference>
<dbReference type="PANTHER" id="PTHR13273">
    <property type="entry name" value="ANAMORSIN"/>
    <property type="match status" value="1"/>
</dbReference>
<reference evidence="13" key="1">
    <citation type="submission" date="2020-01" db="EMBL/GenBank/DDBJ databases">
        <title>Genome sequence of Kobresia littledalei, the first chromosome-level genome in the family Cyperaceae.</title>
        <authorList>
            <person name="Qu G."/>
        </authorList>
    </citation>
    <scope>NUCLEOTIDE SEQUENCE</scope>
    <source>
        <strain evidence="13">C.B.Clarke</strain>
        <tissue evidence="13">Leaf</tissue>
    </source>
</reference>
<feature type="binding site" evidence="10">
    <location>
        <position position="198"/>
    </location>
    <ligand>
        <name>[2Fe-2S] cluster</name>
        <dbReference type="ChEBI" id="CHEBI:190135"/>
    </ligand>
</feature>
<feature type="domain" description="Anamorsin C-terminal" evidence="11">
    <location>
        <begin position="186"/>
        <end position="259"/>
    </location>
</feature>
<keyword evidence="3 10" id="KW-0004">4Fe-4S</keyword>
<evidence type="ECO:0000256" key="5">
    <source>
        <dbReference type="ARBA" id="ARBA00022714"/>
    </source>
</evidence>
<sequence>MGETNKSLVLTAEIALPIHTIRQLQIDLVSDNLIVITQCESLGCNLPLEAASMDTVIAFSEIEYFREQWFVEFSRVLKPSGKLILHKQVTSSEQEKASLNLVRQLLTSGFIEVKASDSNCSNQSVTIKGTKASWTVGSSYLLKNKKTSENILPNIPINEESDIIDEDSLLTEEDLTKPQLPIGGDCEVGKTRKACKNCTCGRAEAEAEAEGKLQKLDLTPDQINNPRSACGSCGLGDAFRCGGCPYRGLPPFILGEKVAFSGNMLVTDI</sequence>
<comment type="caution">
    <text evidence="10">Lacks conserved residue(s) required for the propagation of feature annotation.</text>
</comment>
<evidence type="ECO:0000313" key="13">
    <source>
        <dbReference type="EMBL" id="KAF3341231.1"/>
    </source>
</evidence>
<keyword evidence="6 10" id="KW-0479">Metal-binding</keyword>
<comment type="function">
    <text evidence="10">Component of the cytosolic iron-sulfur (Fe-S) protein assembly (CIA) machinery. Required for the maturation of extramitochondrial Fe-S proteins. Part of an electron transfer chain functioning in an early step of cytosolic Fe-S biogenesis, facilitating the de novo assembly of a [4Fe-4S] cluster on the cytosolic Fe-S scaffold complex. Electrons are transferred from NADPH via a FAD- and FMN-containing diflavin oxidoreductase. Together with the diflavin oxidoreductase, also required for the assembly of the diferric tyrosyl radical cofactor of ribonucleotide reductase (RNR), probably by providing electrons for reduction during radical cofactor maturation in the catalytic small subunit.</text>
</comment>
<evidence type="ECO:0000256" key="8">
    <source>
        <dbReference type="ARBA" id="ARBA00023014"/>
    </source>
</evidence>
<feature type="binding site" evidence="10">
    <location>
        <position position="200"/>
    </location>
    <ligand>
        <name>[2Fe-2S] cluster</name>
        <dbReference type="ChEBI" id="CHEBI:190135"/>
    </ligand>
</feature>
<dbReference type="InterPro" id="IPR046408">
    <property type="entry name" value="CIAPIN1"/>
</dbReference>
<proteinExistence type="inferred from homology"/>
<keyword evidence="9 10" id="KW-0496">Mitochondrion</keyword>
<evidence type="ECO:0000256" key="1">
    <source>
        <dbReference type="ARBA" id="ARBA00001966"/>
    </source>
</evidence>
<evidence type="ECO:0000256" key="6">
    <source>
        <dbReference type="ARBA" id="ARBA00022723"/>
    </source>
</evidence>
<keyword evidence="14" id="KW-1185">Reference proteome</keyword>
<dbReference type="PANTHER" id="PTHR13273:SF14">
    <property type="entry name" value="ANAMORSIN"/>
    <property type="match status" value="1"/>
</dbReference>
<dbReference type="AlphaFoldDB" id="A0A833VKQ3"/>
<evidence type="ECO:0000313" key="14">
    <source>
        <dbReference type="Proteomes" id="UP000623129"/>
    </source>
</evidence>
<dbReference type="Proteomes" id="UP000623129">
    <property type="component" value="Unassembled WGS sequence"/>
</dbReference>
<organism evidence="13 14">
    <name type="scientific">Carex littledalei</name>
    <dbReference type="NCBI Taxonomy" id="544730"/>
    <lineage>
        <taxon>Eukaryota</taxon>
        <taxon>Viridiplantae</taxon>
        <taxon>Streptophyta</taxon>
        <taxon>Embryophyta</taxon>
        <taxon>Tracheophyta</taxon>
        <taxon>Spermatophyta</taxon>
        <taxon>Magnoliopsida</taxon>
        <taxon>Liliopsida</taxon>
        <taxon>Poales</taxon>
        <taxon>Cyperaceae</taxon>
        <taxon>Cyperoideae</taxon>
        <taxon>Cariceae</taxon>
        <taxon>Carex</taxon>
        <taxon>Carex subgen. Euthyceras</taxon>
    </lineage>
</organism>
<feature type="binding site" evidence="10">
    <location>
        <position position="233"/>
    </location>
    <ligand>
        <name>[4Fe-4S] cluster</name>
        <dbReference type="ChEBI" id="CHEBI:49883"/>
    </ligand>
</feature>
<feature type="binding site" evidence="10">
    <location>
        <position position="244"/>
    </location>
    <ligand>
        <name>[4Fe-4S] cluster</name>
        <dbReference type="ChEBI" id="CHEBI:49883"/>
    </ligand>
</feature>
<dbReference type="GO" id="GO:0009055">
    <property type="term" value="F:electron transfer activity"/>
    <property type="evidence" value="ECO:0007669"/>
    <property type="project" value="UniProtKB-UniRule"/>
</dbReference>
<evidence type="ECO:0000259" key="11">
    <source>
        <dbReference type="Pfam" id="PF05093"/>
    </source>
</evidence>
<feature type="domain" description="Anamorsin N-terminal" evidence="12">
    <location>
        <begin position="47"/>
        <end position="123"/>
    </location>
</feature>
<dbReference type="Gene3D" id="3.40.50.150">
    <property type="entry name" value="Vaccinia Virus protein VP39"/>
    <property type="match status" value="1"/>
</dbReference>
<dbReference type="HAMAP" id="MF_03115">
    <property type="entry name" value="Anamorsin"/>
    <property type="match status" value="1"/>
</dbReference>
<dbReference type="GO" id="GO:0016226">
    <property type="term" value="P:iron-sulfur cluster assembly"/>
    <property type="evidence" value="ECO:0007669"/>
    <property type="project" value="UniProtKB-UniRule"/>
</dbReference>
<keyword evidence="5 10" id="KW-0001">2Fe-2S</keyword>
<dbReference type="OrthoDB" id="311633at2759"/>
<gene>
    <name evidence="13" type="ORF">FCM35_KLT10075</name>
</gene>
<evidence type="ECO:0000256" key="7">
    <source>
        <dbReference type="ARBA" id="ARBA00023004"/>
    </source>
</evidence>
<comment type="cofactor">
    <cofactor evidence="1 10">
        <name>[4Fe-4S] cluster</name>
        <dbReference type="ChEBI" id="CHEBI:49883"/>
    </cofactor>
</comment>
<dbReference type="EMBL" id="SWLB01000002">
    <property type="protein sequence ID" value="KAF3341231.1"/>
    <property type="molecule type" value="Genomic_DNA"/>
</dbReference>
<feature type="short sequence motif" description="Cx2C motif 2" evidence="10">
    <location>
        <begin position="241"/>
        <end position="244"/>
    </location>
</feature>
<dbReference type="GO" id="GO:0051537">
    <property type="term" value="F:2 iron, 2 sulfur cluster binding"/>
    <property type="evidence" value="ECO:0007669"/>
    <property type="project" value="UniProtKB-UniRule"/>
</dbReference>
<evidence type="ECO:0000256" key="10">
    <source>
        <dbReference type="HAMAP-Rule" id="MF_03115"/>
    </source>
</evidence>
<feature type="binding site" evidence="10">
    <location>
        <position position="195"/>
    </location>
    <ligand>
        <name>[2Fe-2S] cluster</name>
        <dbReference type="ChEBI" id="CHEBI:190135"/>
    </ligand>
</feature>
<dbReference type="SUPFAM" id="SSF53335">
    <property type="entry name" value="S-adenosyl-L-methionine-dependent methyltransferases"/>
    <property type="match status" value="1"/>
</dbReference>
<comment type="similarity">
    <text evidence="2 10">Belongs to the anamorsin family.</text>
</comment>
<comment type="subunit">
    <text evidence="10">Monomer.</text>
</comment>
<feature type="binding site" evidence="10">
    <location>
        <position position="241"/>
    </location>
    <ligand>
        <name>[4Fe-4S] cluster</name>
        <dbReference type="ChEBI" id="CHEBI:49883"/>
    </ligand>
</feature>
<feature type="binding site" evidence="10">
    <location>
        <position position="230"/>
    </location>
    <ligand>
        <name>[4Fe-4S] cluster</name>
        <dbReference type="ChEBI" id="CHEBI:49883"/>
    </ligand>
</feature>
<keyword evidence="7 10" id="KW-0408">Iron</keyword>
<evidence type="ECO:0000256" key="2">
    <source>
        <dbReference type="ARBA" id="ARBA00008169"/>
    </source>
</evidence>
<accession>A0A833VKQ3</accession>
<evidence type="ECO:0000259" key="12">
    <source>
        <dbReference type="Pfam" id="PF20922"/>
    </source>
</evidence>
<evidence type="ECO:0000256" key="4">
    <source>
        <dbReference type="ARBA" id="ARBA00022490"/>
    </source>
</evidence>
<keyword evidence="4 10" id="KW-0963">Cytoplasm</keyword>
<feature type="short sequence motif" description="Cx2C motif 1" evidence="10">
    <location>
        <begin position="230"/>
        <end position="233"/>
    </location>
</feature>
<protein>
    <recommendedName>
        <fullName evidence="10">Anamorsin homolog</fullName>
    </recommendedName>
    <alternativeName>
        <fullName evidence="10">Fe-S cluster assembly protein DRE2 homolog</fullName>
    </alternativeName>
</protein>
<comment type="domain">
    <text evidence="10">The N-terminal domain has structural similarity with S-adenosyl-L-methionine-dependent methyltransferases, but does not bind S-adenosyl-L-methionine. It is required for correct assembly of the 2 Fe-S clusters.</text>
</comment>
<name>A0A833VKQ3_9POAL</name>
<dbReference type="InterPro" id="IPR029063">
    <property type="entry name" value="SAM-dependent_MTases_sf"/>
</dbReference>
<keyword evidence="8 10" id="KW-0411">Iron-sulfur</keyword>
<dbReference type="Pfam" id="PF20922">
    <property type="entry name" value="Anamorsin_N"/>
    <property type="match status" value="1"/>
</dbReference>
<dbReference type="GO" id="GO:0005758">
    <property type="term" value="C:mitochondrial intermembrane space"/>
    <property type="evidence" value="ECO:0007669"/>
    <property type="project" value="UniProtKB-SubCell"/>
</dbReference>
<dbReference type="Pfam" id="PF05093">
    <property type="entry name" value="CIAPIN1"/>
    <property type="match status" value="1"/>
</dbReference>
<evidence type="ECO:0000256" key="3">
    <source>
        <dbReference type="ARBA" id="ARBA00022485"/>
    </source>
</evidence>
<comment type="caution">
    <text evidence="13">The sequence shown here is derived from an EMBL/GenBank/DDBJ whole genome shotgun (WGS) entry which is preliminary data.</text>
</comment>
<evidence type="ECO:0000256" key="9">
    <source>
        <dbReference type="ARBA" id="ARBA00023128"/>
    </source>
</evidence>
<comment type="subcellular location">
    <subcellularLocation>
        <location evidence="10">Cytoplasm</location>
    </subcellularLocation>
    <subcellularLocation>
        <location evidence="10">Mitochondrion intermembrane space</location>
    </subcellularLocation>
</comment>
<comment type="domain">
    <text evidence="10">The twin Cx2C motifs are involved in the recognition by the mitochondrial MIA40-ERV1 disulfide relay system. The formation of 2 disulfide bonds in the Cx2C motifs through dithiol/disulfide exchange reactions effectively traps the protein in the mitochondrial intermembrane space.</text>
</comment>
<comment type="cofactor">
    <cofactor evidence="10">
        <name>[2Fe-2S] cluster</name>
        <dbReference type="ChEBI" id="CHEBI:190135"/>
    </cofactor>
</comment>
<dbReference type="InterPro" id="IPR049011">
    <property type="entry name" value="Anamorsin_N_metazoan"/>
</dbReference>
<dbReference type="GO" id="GO:0051539">
    <property type="term" value="F:4 iron, 4 sulfur cluster binding"/>
    <property type="evidence" value="ECO:0007669"/>
    <property type="project" value="UniProtKB-KW"/>
</dbReference>